<reference evidence="1" key="1">
    <citation type="submission" date="2022-07" db="EMBL/GenBank/DDBJ databases">
        <title>Phylogenomic reconstructions and comparative analyses of Kickxellomycotina fungi.</title>
        <authorList>
            <person name="Reynolds N.K."/>
            <person name="Stajich J.E."/>
            <person name="Barry K."/>
            <person name="Grigoriev I.V."/>
            <person name="Crous P."/>
            <person name="Smith M.E."/>
        </authorList>
    </citation>
    <scope>NUCLEOTIDE SEQUENCE</scope>
    <source>
        <strain evidence="1">Benny 63K</strain>
    </source>
</reference>
<proteinExistence type="predicted"/>
<organism evidence="1 2">
    <name type="scientific">Kickxella alabastrina</name>
    <dbReference type="NCBI Taxonomy" id="61397"/>
    <lineage>
        <taxon>Eukaryota</taxon>
        <taxon>Fungi</taxon>
        <taxon>Fungi incertae sedis</taxon>
        <taxon>Zoopagomycota</taxon>
        <taxon>Kickxellomycotina</taxon>
        <taxon>Kickxellomycetes</taxon>
        <taxon>Kickxellales</taxon>
        <taxon>Kickxellaceae</taxon>
        <taxon>Kickxella</taxon>
    </lineage>
</organism>
<protein>
    <submittedName>
        <fullName evidence="1">Uncharacterized protein</fullName>
    </submittedName>
</protein>
<evidence type="ECO:0000313" key="1">
    <source>
        <dbReference type="EMBL" id="KAJ1886419.1"/>
    </source>
</evidence>
<dbReference type="EMBL" id="JANBPG010002264">
    <property type="protein sequence ID" value="KAJ1886419.1"/>
    <property type="molecule type" value="Genomic_DNA"/>
</dbReference>
<sequence length="324" mass="36359">MPPARKSNKLSRKELQQLKEYGQLDPLGAMGADNELDELISKAMSKSGRGRFTGIMPLEEDGRRGRGRGNRGRRRERESRAERGSAISKTSKNNRPDAYTKLLKSLSAAPTMAAQKTAIVSDDEEEDDKSESEDAEIETTDASEDEEMASGSDEGASGRSEDESDEQTSDEKYEVDEIDNTGVESDSDTDMEEDAHKDALKKDDSEIKEVYEAHDFMAGHFADDDSALMHQKLAAAMQKEYKQVAIEDPVLGSAVLYDIADSGLKQPNPKPLKQKLVKPFHKLNKRDDFTEFQRGLFNWFDQYRDVVYADRTFDKDDEITTAYA</sequence>
<dbReference type="Proteomes" id="UP001150581">
    <property type="component" value="Unassembled WGS sequence"/>
</dbReference>
<comment type="caution">
    <text evidence="1">The sequence shown here is derived from an EMBL/GenBank/DDBJ whole genome shotgun (WGS) entry which is preliminary data.</text>
</comment>
<feature type="non-terminal residue" evidence="1">
    <location>
        <position position="324"/>
    </location>
</feature>
<keyword evidence="2" id="KW-1185">Reference proteome</keyword>
<gene>
    <name evidence="1" type="ORF">LPJ66_009640</name>
</gene>
<accession>A0ACC1I6A6</accession>
<name>A0ACC1I6A6_9FUNG</name>
<evidence type="ECO:0000313" key="2">
    <source>
        <dbReference type="Proteomes" id="UP001150581"/>
    </source>
</evidence>